<accession>A0A485PLY5</accession>
<gene>
    <name evidence="1" type="ORF">LYPA_23C013875</name>
</gene>
<feature type="non-terminal residue" evidence="1">
    <location>
        <position position="72"/>
    </location>
</feature>
<keyword evidence="2" id="KW-1185">Reference proteome</keyword>
<organism evidence="1 2">
    <name type="scientific">Lynx pardinus</name>
    <name type="common">Iberian lynx</name>
    <name type="synonym">Felis pardina</name>
    <dbReference type="NCBI Taxonomy" id="191816"/>
    <lineage>
        <taxon>Eukaryota</taxon>
        <taxon>Metazoa</taxon>
        <taxon>Chordata</taxon>
        <taxon>Craniata</taxon>
        <taxon>Vertebrata</taxon>
        <taxon>Euteleostomi</taxon>
        <taxon>Mammalia</taxon>
        <taxon>Eutheria</taxon>
        <taxon>Laurasiatheria</taxon>
        <taxon>Carnivora</taxon>
        <taxon>Feliformia</taxon>
        <taxon>Felidae</taxon>
        <taxon>Felinae</taxon>
        <taxon>Lynx</taxon>
    </lineage>
</organism>
<dbReference type="AlphaFoldDB" id="A0A485PLY5"/>
<evidence type="ECO:0000313" key="1">
    <source>
        <dbReference type="EMBL" id="VFV44949.1"/>
    </source>
</evidence>
<dbReference type="Proteomes" id="UP000386466">
    <property type="component" value="Unassembled WGS sequence"/>
</dbReference>
<reference evidence="1 2" key="1">
    <citation type="submission" date="2019-01" db="EMBL/GenBank/DDBJ databases">
        <authorList>
            <person name="Alioto T."/>
            <person name="Alioto T."/>
        </authorList>
    </citation>
    <scope>NUCLEOTIDE SEQUENCE [LARGE SCALE GENOMIC DNA]</scope>
</reference>
<sequence length="72" mass="7662">PWEVTEWRGLKGASCQNTEAIELQDSQPPAPSPHPASFLQNLIRGLEGSDSPATSCAEFGATALTLPPARRC</sequence>
<protein>
    <submittedName>
        <fullName evidence="1">Uncharacterized protein</fullName>
    </submittedName>
</protein>
<evidence type="ECO:0000313" key="2">
    <source>
        <dbReference type="Proteomes" id="UP000386466"/>
    </source>
</evidence>
<dbReference type="EMBL" id="CAAGRJ010036556">
    <property type="protein sequence ID" value="VFV44949.1"/>
    <property type="molecule type" value="Genomic_DNA"/>
</dbReference>
<name>A0A485PLY5_LYNPA</name>
<feature type="non-terminal residue" evidence="1">
    <location>
        <position position="1"/>
    </location>
</feature>
<proteinExistence type="predicted"/>